<evidence type="ECO:0000313" key="7">
    <source>
        <dbReference type="Proteomes" id="UP000631114"/>
    </source>
</evidence>
<dbReference type="PROSITE" id="PS51005">
    <property type="entry name" value="NAC"/>
    <property type="match status" value="1"/>
</dbReference>
<evidence type="ECO:0000256" key="4">
    <source>
        <dbReference type="ARBA" id="ARBA00023242"/>
    </source>
</evidence>
<accession>A0A835M1X8</accession>
<feature type="domain" description="NAC" evidence="5">
    <location>
        <begin position="1"/>
        <end position="49"/>
    </location>
</feature>
<dbReference type="SUPFAM" id="SSF101941">
    <property type="entry name" value="NAC domain"/>
    <property type="match status" value="1"/>
</dbReference>
<keyword evidence="1" id="KW-0805">Transcription regulation</keyword>
<dbReference type="AlphaFoldDB" id="A0A835M1X8"/>
<keyword evidence="3" id="KW-0804">Transcription</keyword>
<evidence type="ECO:0000259" key="5">
    <source>
        <dbReference type="PROSITE" id="PS51005"/>
    </source>
</evidence>
<dbReference type="InterPro" id="IPR036093">
    <property type="entry name" value="NAC_dom_sf"/>
</dbReference>
<comment type="caution">
    <text evidence="6">The sequence shown here is derived from an EMBL/GenBank/DDBJ whole genome shotgun (WGS) entry which is preliminary data.</text>
</comment>
<keyword evidence="4" id="KW-0539">Nucleus</keyword>
<evidence type="ECO:0000256" key="1">
    <source>
        <dbReference type="ARBA" id="ARBA00023015"/>
    </source>
</evidence>
<evidence type="ECO:0000313" key="6">
    <source>
        <dbReference type="EMBL" id="KAF9615985.1"/>
    </source>
</evidence>
<sequence>MRAPNGMKSGWVMHEFRLEKSAYASQGENDGNLGLPDGFPAEGCRMDSRC</sequence>
<dbReference type="Proteomes" id="UP000631114">
    <property type="component" value="Unassembled WGS sequence"/>
</dbReference>
<gene>
    <name evidence="6" type="ORF">IFM89_027492</name>
</gene>
<reference evidence="6 7" key="1">
    <citation type="submission" date="2020-10" db="EMBL/GenBank/DDBJ databases">
        <title>The Coptis chinensis genome and diversification of protoberbering-type alkaloids.</title>
        <authorList>
            <person name="Wang B."/>
            <person name="Shu S."/>
            <person name="Song C."/>
            <person name="Liu Y."/>
        </authorList>
    </citation>
    <scope>NUCLEOTIDE SEQUENCE [LARGE SCALE GENOMIC DNA]</scope>
    <source>
        <strain evidence="6">HL-2020</strain>
        <tissue evidence="6">Leaf</tissue>
    </source>
</reference>
<name>A0A835M1X8_9MAGN</name>
<organism evidence="6 7">
    <name type="scientific">Coptis chinensis</name>
    <dbReference type="NCBI Taxonomy" id="261450"/>
    <lineage>
        <taxon>Eukaryota</taxon>
        <taxon>Viridiplantae</taxon>
        <taxon>Streptophyta</taxon>
        <taxon>Embryophyta</taxon>
        <taxon>Tracheophyta</taxon>
        <taxon>Spermatophyta</taxon>
        <taxon>Magnoliopsida</taxon>
        <taxon>Ranunculales</taxon>
        <taxon>Ranunculaceae</taxon>
        <taxon>Coptidoideae</taxon>
        <taxon>Coptis</taxon>
    </lineage>
</organism>
<dbReference type="GO" id="GO:0006355">
    <property type="term" value="P:regulation of DNA-templated transcription"/>
    <property type="evidence" value="ECO:0007669"/>
    <property type="project" value="InterPro"/>
</dbReference>
<keyword evidence="7" id="KW-1185">Reference proteome</keyword>
<keyword evidence="2" id="KW-0238">DNA-binding</keyword>
<protein>
    <recommendedName>
        <fullName evidence="5">NAC domain-containing protein</fullName>
    </recommendedName>
</protein>
<proteinExistence type="predicted"/>
<evidence type="ECO:0000256" key="2">
    <source>
        <dbReference type="ARBA" id="ARBA00023125"/>
    </source>
</evidence>
<evidence type="ECO:0000256" key="3">
    <source>
        <dbReference type="ARBA" id="ARBA00023163"/>
    </source>
</evidence>
<dbReference type="EMBL" id="JADFTS010000003">
    <property type="protein sequence ID" value="KAF9615985.1"/>
    <property type="molecule type" value="Genomic_DNA"/>
</dbReference>
<dbReference type="InterPro" id="IPR003441">
    <property type="entry name" value="NAC-dom"/>
</dbReference>
<dbReference type="GO" id="GO:0003677">
    <property type="term" value="F:DNA binding"/>
    <property type="evidence" value="ECO:0007669"/>
    <property type="project" value="UniProtKB-KW"/>
</dbReference>